<keyword evidence="3" id="KW-0731">Sigma factor</keyword>
<dbReference type="SUPFAM" id="SSF88946">
    <property type="entry name" value="Sigma2 domain of RNA polymerase sigma factors"/>
    <property type="match status" value="1"/>
</dbReference>
<dbReference type="InterPro" id="IPR013249">
    <property type="entry name" value="RNA_pol_sigma70_r4_t2"/>
</dbReference>
<dbReference type="EMBL" id="JBBUKT010000001">
    <property type="protein sequence ID" value="MEK7948857.1"/>
    <property type="molecule type" value="Genomic_DNA"/>
</dbReference>
<dbReference type="PANTHER" id="PTHR43133:SF8">
    <property type="entry name" value="RNA POLYMERASE SIGMA FACTOR HI_1459-RELATED"/>
    <property type="match status" value="1"/>
</dbReference>
<comment type="caution">
    <text evidence="9">The sequence shown here is derived from an EMBL/GenBank/DDBJ whole genome shotgun (WGS) entry which is preliminary data.</text>
</comment>
<dbReference type="InterPro" id="IPR013325">
    <property type="entry name" value="RNA_pol_sigma_r2"/>
</dbReference>
<name>A0ABU9AP02_9BACT</name>
<sequence>MNSFPSSDDSLLARQAREGSSAAFGTLVHRYHARVFAFLLTLTRHRQDAEDLTQDTFVRAWNKIHRYDPSLPLLPWLFTLARRQSIAALRKSRPLPPDLPFPTEPEPESPALQLWAIAKRQLAPEAYSALWLHYREELPLKEVANILGKREGAVKVLLHRARKSLAETLRAKTPPPLPPPLPELQRTP</sequence>
<evidence type="ECO:0000256" key="4">
    <source>
        <dbReference type="ARBA" id="ARBA00023125"/>
    </source>
</evidence>
<dbReference type="Pfam" id="PF08281">
    <property type="entry name" value="Sigma70_r4_2"/>
    <property type="match status" value="1"/>
</dbReference>
<dbReference type="RefSeq" id="WP_341402187.1">
    <property type="nucleotide sequence ID" value="NZ_JBBUKT010000001.1"/>
</dbReference>
<evidence type="ECO:0000256" key="3">
    <source>
        <dbReference type="ARBA" id="ARBA00023082"/>
    </source>
</evidence>
<evidence type="ECO:0000256" key="5">
    <source>
        <dbReference type="ARBA" id="ARBA00023163"/>
    </source>
</evidence>
<keyword evidence="5" id="KW-0804">Transcription</keyword>
<dbReference type="PANTHER" id="PTHR43133">
    <property type="entry name" value="RNA POLYMERASE ECF-TYPE SIGMA FACTO"/>
    <property type="match status" value="1"/>
</dbReference>
<keyword evidence="4" id="KW-0238">DNA-binding</keyword>
<dbReference type="InterPro" id="IPR039425">
    <property type="entry name" value="RNA_pol_sigma-70-like"/>
</dbReference>
<dbReference type="Gene3D" id="1.10.1740.10">
    <property type="match status" value="1"/>
</dbReference>
<accession>A0ABU9AP02</accession>
<feature type="domain" description="RNA polymerase sigma-70 region 2" evidence="7">
    <location>
        <begin position="27"/>
        <end position="93"/>
    </location>
</feature>
<keyword evidence="2" id="KW-0805">Transcription regulation</keyword>
<evidence type="ECO:0000256" key="1">
    <source>
        <dbReference type="ARBA" id="ARBA00010641"/>
    </source>
</evidence>
<dbReference type="SUPFAM" id="SSF88659">
    <property type="entry name" value="Sigma3 and sigma4 domains of RNA polymerase sigma factors"/>
    <property type="match status" value="1"/>
</dbReference>
<protein>
    <submittedName>
        <fullName evidence="9">RNA polymerase sigma factor</fullName>
    </submittedName>
</protein>
<dbReference type="Proteomes" id="UP001371305">
    <property type="component" value="Unassembled WGS sequence"/>
</dbReference>
<evidence type="ECO:0000259" key="7">
    <source>
        <dbReference type="Pfam" id="PF04542"/>
    </source>
</evidence>
<dbReference type="InterPro" id="IPR036388">
    <property type="entry name" value="WH-like_DNA-bd_sf"/>
</dbReference>
<feature type="compositionally biased region" description="Pro residues" evidence="6">
    <location>
        <begin position="173"/>
        <end position="182"/>
    </location>
</feature>
<evidence type="ECO:0000259" key="8">
    <source>
        <dbReference type="Pfam" id="PF08281"/>
    </source>
</evidence>
<dbReference type="NCBIfam" id="TIGR02937">
    <property type="entry name" value="sigma70-ECF"/>
    <property type="match status" value="1"/>
</dbReference>
<feature type="region of interest" description="Disordered" evidence="6">
    <location>
        <begin position="167"/>
        <end position="188"/>
    </location>
</feature>
<feature type="domain" description="RNA polymerase sigma factor 70 region 4 type 2" evidence="8">
    <location>
        <begin position="120"/>
        <end position="165"/>
    </location>
</feature>
<dbReference type="Pfam" id="PF04542">
    <property type="entry name" value="Sigma70_r2"/>
    <property type="match status" value="1"/>
</dbReference>
<dbReference type="InterPro" id="IPR013324">
    <property type="entry name" value="RNA_pol_sigma_r3/r4-like"/>
</dbReference>
<evidence type="ECO:0000313" key="10">
    <source>
        <dbReference type="Proteomes" id="UP001371305"/>
    </source>
</evidence>
<evidence type="ECO:0000313" key="9">
    <source>
        <dbReference type="EMBL" id="MEK7948857.1"/>
    </source>
</evidence>
<reference evidence="9 10" key="1">
    <citation type="submission" date="2024-04" db="EMBL/GenBank/DDBJ databases">
        <title>Luteolibacter sp. isolated from soil.</title>
        <authorList>
            <person name="An J."/>
        </authorList>
    </citation>
    <scope>NUCLEOTIDE SEQUENCE [LARGE SCALE GENOMIC DNA]</scope>
    <source>
        <strain evidence="9 10">Y139</strain>
    </source>
</reference>
<organism evidence="9 10">
    <name type="scientific">Luteolibacter soli</name>
    <dbReference type="NCBI Taxonomy" id="3135280"/>
    <lineage>
        <taxon>Bacteria</taxon>
        <taxon>Pseudomonadati</taxon>
        <taxon>Verrucomicrobiota</taxon>
        <taxon>Verrucomicrobiia</taxon>
        <taxon>Verrucomicrobiales</taxon>
        <taxon>Verrucomicrobiaceae</taxon>
        <taxon>Luteolibacter</taxon>
    </lineage>
</organism>
<proteinExistence type="inferred from homology"/>
<keyword evidence="10" id="KW-1185">Reference proteome</keyword>
<dbReference type="Gene3D" id="1.10.10.10">
    <property type="entry name" value="Winged helix-like DNA-binding domain superfamily/Winged helix DNA-binding domain"/>
    <property type="match status" value="1"/>
</dbReference>
<evidence type="ECO:0000256" key="2">
    <source>
        <dbReference type="ARBA" id="ARBA00023015"/>
    </source>
</evidence>
<gene>
    <name evidence="9" type="ORF">WKV53_00035</name>
</gene>
<evidence type="ECO:0000256" key="6">
    <source>
        <dbReference type="SAM" id="MobiDB-lite"/>
    </source>
</evidence>
<dbReference type="InterPro" id="IPR014284">
    <property type="entry name" value="RNA_pol_sigma-70_dom"/>
</dbReference>
<comment type="similarity">
    <text evidence="1">Belongs to the sigma-70 factor family. ECF subfamily.</text>
</comment>
<dbReference type="InterPro" id="IPR007627">
    <property type="entry name" value="RNA_pol_sigma70_r2"/>
</dbReference>